<evidence type="ECO:0000313" key="2">
    <source>
        <dbReference type="EMBL" id="QQP92271.1"/>
    </source>
</evidence>
<dbReference type="SUPFAM" id="SSF52799">
    <property type="entry name" value="(Phosphotyrosine protein) phosphatases II"/>
    <property type="match status" value="1"/>
</dbReference>
<keyword evidence="3" id="KW-1185">Reference proteome</keyword>
<reference evidence="2" key="1">
    <citation type="submission" date="2021-02" db="EMBL/GenBank/DDBJ databases">
        <title>Skermanella TT6 skin isolate.</title>
        <authorList>
            <person name="Lee K."/>
            <person name="Ganzorig M."/>
        </authorList>
    </citation>
    <scope>NUCLEOTIDE SEQUENCE</scope>
    <source>
        <strain evidence="2">TT6</strain>
    </source>
</reference>
<accession>A0ABX7BD00</accession>
<evidence type="ECO:0000259" key="1">
    <source>
        <dbReference type="Pfam" id="PF22741"/>
    </source>
</evidence>
<dbReference type="InterPro" id="IPR016130">
    <property type="entry name" value="Tyr_Pase_AS"/>
</dbReference>
<dbReference type="PROSITE" id="PS00383">
    <property type="entry name" value="TYR_PHOSPHATASE_1"/>
    <property type="match status" value="1"/>
</dbReference>
<dbReference type="Pfam" id="PF22741">
    <property type="entry name" value="PTP-NADK"/>
    <property type="match status" value="1"/>
</dbReference>
<proteinExistence type="predicted"/>
<protein>
    <submittedName>
        <fullName evidence="2">Tyrosine-protein phosphatase</fullName>
    </submittedName>
</protein>
<dbReference type="EMBL" id="CP067420">
    <property type="protein sequence ID" value="QQP92271.1"/>
    <property type="molecule type" value="Genomic_DNA"/>
</dbReference>
<organism evidence="2 3">
    <name type="scientific">Skermanella cutis</name>
    <dbReference type="NCBI Taxonomy" id="2775420"/>
    <lineage>
        <taxon>Bacteria</taxon>
        <taxon>Pseudomonadati</taxon>
        <taxon>Pseudomonadota</taxon>
        <taxon>Alphaproteobacteria</taxon>
        <taxon>Rhodospirillales</taxon>
        <taxon>Azospirillaceae</taxon>
        <taxon>Skermanella</taxon>
    </lineage>
</organism>
<dbReference type="Proteomes" id="UP000595197">
    <property type="component" value="Chromosome"/>
</dbReference>
<dbReference type="InterPro" id="IPR055214">
    <property type="entry name" value="PTP-NADK"/>
</dbReference>
<dbReference type="InterPro" id="IPR029021">
    <property type="entry name" value="Prot-tyrosine_phosphatase-like"/>
</dbReference>
<sequence>MAIVFLGDNFHPVVAGQMYRSAQPTPERIARYREEYGIRTIINLRGDNTGSPWYDAEVEASRRLGIGHVDFRMSARRELTMAQFGDLMALLRTVEKPALIHCQSGADRSGLVSALYVAGIAGLGEEAAESQISFLYGHIPLWLGSAYAMNRSFEALEPALGFPKS</sequence>
<gene>
    <name evidence="2" type="ORF">IGS68_02250</name>
</gene>
<feature type="domain" description="DSP-PTPase phosphatase fused to NAD+ Kinase" evidence="1">
    <location>
        <begin position="17"/>
        <end position="113"/>
    </location>
</feature>
<name>A0ABX7BD00_9PROT</name>
<dbReference type="Gene3D" id="3.90.190.10">
    <property type="entry name" value="Protein tyrosine phosphatase superfamily"/>
    <property type="match status" value="1"/>
</dbReference>
<evidence type="ECO:0000313" key="3">
    <source>
        <dbReference type="Proteomes" id="UP000595197"/>
    </source>
</evidence>